<dbReference type="EMBL" id="CP091430">
    <property type="protein sequence ID" value="UVI32688.1"/>
    <property type="molecule type" value="Genomic_DNA"/>
</dbReference>
<name>A0ABY5SJB1_9BACL</name>
<protein>
    <submittedName>
        <fullName evidence="1">MmcQ/YjbR family DNA-binding protein</fullName>
    </submittedName>
</protein>
<keyword evidence="1" id="KW-0238">DNA-binding</keyword>
<dbReference type="InterPro" id="IPR058532">
    <property type="entry name" value="YjbR/MT2646/Rv2570-like"/>
</dbReference>
<dbReference type="Gene3D" id="3.90.1150.30">
    <property type="match status" value="1"/>
</dbReference>
<reference evidence="1" key="1">
    <citation type="submission" date="2022-01" db="EMBL/GenBank/DDBJ databases">
        <title>Paenibacillus spongiae sp. nov., isolated from marine sponge.</title>
        <authorList>
            <person name="Li Z."/>
            <person name="Zhang M."/>
        </authorList>
    </citation>
    <scope>NUCLEOTIDE SEQUENCE</scope>
    <source>
        <strain evidence="1">PHS-Z3</strain>
    </source>
</reference>
<keyword evidence="2" id="KW-1185">Reference proteome</keyword>
<dbReference type="Proteomes" id="UP001057877">
    <property type="component" value="Chromosome"/>
</dbReference>
<evidence type="ECO:0000313" key="1">
    <source>
        <dbReference type="EMBL" id="UVI32688.1"/>
    </source>
</evidence>
<gene>
    <name evidence="1" type="ORF">L1F29_13050</name>
</gene>
<dbReference type="SUPFAM" id="SSF142906">
    <property type="entry name" value="YjbR-like"/>
    <property type="match status" value="1"/>
</dbReference>
<dbReference type="GO" id="GO:0003677">
    <property type="term" value="F:DNA binding"/>
    <property type="evidence" value="ECO:0007669"/>
    <property type="project" value="UniProtKB-KW"/>
</dbReference>
<evidence type="ECO:0000313" key="2">
    <source>
        <dbReference type="Proteomes" id="UP001057877"/>
    </source>
</evidence>
<dbReference type="Pfam" id="PF04237">
    <property type="entry name" value="YjbR"/>
    <property type="match status" value="1"/>
</dbReference>
<sequence>MSNQEPFLEQVRQLCLSFPGTNERISHGAPSFFIDDKKSFVQYRSNHHGDGKIALWCAAAPGLQSLLVQADPEIHYVPAYVGHLGWIGMRLDRGAEWEQIAAVIGDAYLARAPKKYLKLVTETKADKR</sequence>
<organism evidence="1 2">
    <name type="scientific">Paenibacillus spongiae</name>
    <dbReference type="NCBI Taxonomy" id="2909671"/>
    <lineage>
        <taxon>Bacteria</taxon>
        <taxon>Bacillati</taxon>
        <taxon>Bacillota</taxon>
        <taxon>Bacilli</taxon>
        <taxon>Bacillales</taxon>
        <taxon>Paenibacillaceae</taxon>
        <taxon>Paenibacillus</taxon>
    </lineage>
</organism>
<dbReference type="RefSeq" id="WP_258388737.1">
    <property type="nucleotide sequence ID" value="NZ_CP091430.1"/>
</dbReference>
<accession>A0ABY5SJB1</accession>
<proteinExistence type="predicted"/>
<dbReference type="InterPro" id="IPR038056">
    <property type="entry name" value="YjbR-like_sf"/>
</dbReference>